<dbReference type="Proteomes" id="UP000317122">
    <property type="component" value="Unassembled WGS sequence"/>
</dbReference>
<protein>
    <submittedName>
        <fullName evidence="2">Uncharacterized protein</fullName>
    </submittedName>
</protein>
<keyword evidence="3" id="KW-1185">Reference proteome</keyword>
<keyword evidence="1" id="KW-0812">Transmembrane</keyword>
<organism evidence="2 3">
    <name type="scientific">Mesorhizobium tianshanense</name>
    <dbReference type="NCBI Taxonomy" id="39844"/>
    <lineage>
        <taxon>Bacteria</taxon>
        <taxon>Pseudomonadati</taxon>
        <taxon>Pseudomonadota</taxon>
        <taxon>Alphaproteobacteria</taxon>
        <taxon>Hyphomicrobiales</taxon>
        <taxon>Phyllobacteriaceae</taxon>
        <taxon>Mesorhizobium</taxon>
    </lineage>
</organism>
<feature type="transmembrane region" description="Helical" evidence="1">
    <location>
        <begin position="109"/>
        <end position="131"/>
    </location>
</feature>
<dbReference type="EMBL" id="VLKT01000018">
    <property type="protein sequence ID" value="TWI35529.1"/>
    <property type="molecule type" value="Genomic_DNA"/>
</dbReference>
<evidence type="ECO:0000256" key="1">
    <source>
        <dbReference type="SAM" id="Phobius"/>
    </source>
</evidence>
<feature type="transmembrane region" description="Helical" evidence="1">
    <location>
        <begin position="43"/>
        <end position="62"/>
    </location>
</feature>
<comment type="caution">
    <text evidence="2">The sequence shown here is derived from an EMBL/GenBank/DDBJ whole genome shotgun (WGS) entry which is preliminary data.</text>
</comment>
<feature type="transmembrane region" description="Helical" evidence="1">
    <location>
        <begin position="83"/>
        <end position="103"/>
    </location>
</feature>
<proteinExistence type="predicted"/>
<evidence type="ECO:0000313" key="3">
    <source>
        <dbReference type="Proteomes" id="UP000317122"/>
    </source>
</evidence>
<dbReference type="AlphaFoldDB" id="A0A562NTN1"/>
<accession>A0A562NTN1</accession>
<reference evidence="2 3" key="1">
    <citation type="journal article" date="2015" name="Stand. Genomic Sci.">
        <title>Genomic Encyclopedia of Bacterial and Archaeal Type Strains, Phase III: the genomes of soil and plant-associated and newly described type strains.</title>
        <authorList>
            <person name="Whitman W.B."/>
            <person name="Woyke T."/>
            <person name="Klenk H.P."/>
            <person name="Zhou Y."/>
            <person name="Lilburn T.G."/>
            <person name="Beck B.J."/>
            <person name="De Vos P."/>
            <person name="Vandamme P."/>
            <person name="Eisen J.A."/>
            <person name="Garrity G."/>
            <person name="Hugenholtz P."/>
            <person name="Kyrpides N.C."/>
        </authorList>
    </citation>
    <scope>NUCLEOTIDE SEQUENCE [LARGE SCALE GENOMIC DNA]</scope>
    <source>
        <strain evidence="2 3">CGMCC 1.2546</strain>
    </source>
</reference>
<evidence type="ECO:0000313" key="2">
    <source>
        <dbReference type="EMBL" id="TWI35529.1"/>
    </source>
</evidence>
<dbReference type="RefSeq" id="WP_145718895.1">
    <property type="nucleotide sequence ID" value="NZ_BSPF01000092.1"/>
</dbReference>
<dbReference type="OrthoDB" id="5195601at2"/>
<keyword evidence="1" id="KW-1133">Transmembrane helix</keyword>
<sequence>MKTKVHATAGAIALITVSAFWLSTVTAELFGDAATIATVKTCVLAGMAVLIPAMIGAGASGFSLGKGWKSPVVARKKRRMRIITANGLLVLVPSAFLLSNFAGSGRFDTVFMIVQAIELAAGAVNIALLSLNMRDGLSLRRKAIPVAARAR</sequence>
<gene>
    <name evidence="2" type="ORF">IQ26_03220</name>
</gene>
<keyword evidence="1" id="KW-0472">Membrane</keyword>
<name>A0A562NTN1_9HYPH</name>